<sequence length="121" mass="12943">MPGQNAGTEPFRILSLLSEPSSTKVTVKFPRKIKEALASAQRDGAAARTRAEQVAATSCRIGHTHIPLDDIAAACAAYKERLNDIAALQRDKKGLTAELKAAQALIGELNRTIARLEQHAG</sequence>
<feature type="coiled-coil region" evidence="1">
    <location>
        <begin position="78"/>
        <end position="119"/>
    </location>
</feature>
<reference evidence="2" key="1">
    <citation type="journal article" date="2023" name="PhytoFront">
        <title>Draft Genome Resources of Seven Strains of Tilletia horrida, Causal Agent of Kernel Smut of Rice.</title>
        <authorList>
            <person name="Khanal S."/>
            <person name="Antony Babu S."/>
            <person name="Zhou X.G."/>
        </authorList>
    </citation>
    <scope>NUCLEOTIDE SEQUENCE</scope>
    <source>
        <strain evidence="2">TX3</strain>
    </source>
</reference>
<proteinExistence type="predicted"/>
<gene>
    <name evidence="2" type="ORF">OC842_007861</name>
</gene>
<comment type="caution">
    <text evidence="2">The sequence shown here is derived from an EMBL/GenBank/DDBJ whole genome shotgun (WGS) entry which is preliminary data.</text>
</comment>
<protein>
    <submittedName>
        <fullName evidence="2">Uncharacterized protein</fullName>
    </submittedName>
</protein>
<dbReference type="Proteomes" id="UP001176521">
    <property type="component" value="Unassembled WGS sequence"/>
</dbReference>
<evidence type="ECO:0000256" key="1">
    <source>
        <dbReference type="SAM" id="Coils"/>
    </source>
</evidence>
<name>A0AAN6JGC8_9BASI</name>
<accession>A0AAN6JGC8</accession>
<evidence type="ECO:0000313" key="3">
    <source>
        <dbReference type="Proteomes" id="UP001176521"/>
    </source>
</evidence>
<keyword evidence="3" id="KW-1185">Reference proteome</keyword>
<dbReference type="AlphaFoldDB" id="A0AAN6JGC8"/>
<organism evidence="2 3">
    <name type="scientific">Tilletia horrida</name>
    <dbReference type="NCBI Taxonomy" id="155126"/>
    <lineage>
        <taxon>Eukaryota</taxon>
        <taxon>Fungi</taxon>
        <taxon>Dikarya</taxon>
        <taxon>Basidiomycota</taxon>
        <taxon>Ustilaginomycotina</taxon>
        <taxon>Exobasidiomycetes</taxon>
        <taxon>Tilletiales</taxon>
        <taxon>Tilletiaceae</taxon>
        <taxon>Tilletia</taxon>
    </lineage>
</organism>
<keyword evidence="1" id="KW-0175">Coiled coil</keyword>
<evidence type="ECO:0000313" key="2">
    <source>
        <dbReference type="EMBL" id="KAK0518204.1"/>
    </source>
</evidence>
<dbReference type="EMBL" id="JAPDMQ010001379">
    <property type="protein sequence ID" value="KAK0518204.1"/>
    <property type="molecule type" value="Genomic_DNA"/>
</dbReference>